<keyword evidence="1" id="KW-0175">Coiled coil</keyword>
<reference evidence="3" key="1">
    <citation type="submission" date="2021-03" db="EMBL/GenBank/DDBJ databases">
        <title>Chromosome level genome of the anhydrobiotic midge Polypedilum vanderplanki.</title>
        <authorList>
            <person name="Yoshida Y."/>
            <person name="Kikawada T."/>
            <person name="Gusev O."/>
        </authorList>
    </citation>
    <scope>NUCLEOTIDE SEQUENCE</scope>
    <source>
        <strain evidence="3">NIAS01</strain>
        <tissue evidence="3">Whole body or cell culture</tissue>
    </source>
</reference>
<evidence type="ECO:0000313" key="4">
    <source>
        <dbReference type="Proteomes" id="UP001107558"/>
    </source>
</evidence>
<sequence>MFIFTLSLFGYCVILIFVCFNHLLNIESMMLSDETFPKELFLEDCEENNHQEKQLAENEINVKFSLNYVNSKSIDNFTSYLSTSGNDDENESANSMEMERLIKSSDFDSNMAESIKFEEFDLHHQETSYKSINASSSHILKLPPPRAPIKKKKSISCHDLHSKKNNYDHVESKVKKLIENLREDRRRKTLMRHTSMPVCPQTMTIDEKSSDEEYDSNNLKRELRKKSIKIYELEEKCDMKDNQIYALECERSKMKMTFDKLRIEMQELKEIEKQYKQLKSLTSPNKTLKNAQIQTEDSGFIDESSKFHLTTTTTYINSHQKNVNRLLTGAAAIRQLAFDNTDTTMSHSHFSEINNLSSDNLIPESDPFMEEIDLPNMGKKDQDTNSVQKKKTKKIKLKRFFKFVPCISRNK</sequence>
<dbReference type="AlphaFoldDB" id="A0A9J6C7X9"/>
<evidence type="ECO:0000313" key="3">
    <source>
        <dbReference type="EMBL" id="KAG5677750.1"/>
    </source>
</evidence>
<dbReference type="Proteomes" id="UP001107558">
    <property type="component" value="Chromosome 2"/>
</dbReference>
<protein>
    <submittedName>
        <fullName evidence="3">Uncharacterized protein</fullName>
    </submittedName>
</protein>
<dbReference type="EMBL" id="JADBJN010000002">
    <property type="protein sequence ID" value="KAG5677750.1"/>
    <property type="molecule type" value="Genomic_DNA"/>
</dbReference>
<feature type="coiled-coil region" evidence="1">
    <location>
        <begin position="216"/>
        <end position="281"/>
    </location>
</feature>
<keyword evidence="2" id="KW-0812">Transmembrane</keyword>
<proteinExistence type="predicted"/>
<evidence type="ECO:0000256" key="2">
    <source>
        <dbReference type="SAM" id="Phobius"/>
    </source>
</evidence>
<name>A0A9J6C7X9_POLVA</name>
<feature type="coiled-coil region" evidence="1">
    <location>
        <begin position="160"/>
        <end position="187"/>
    </location>
</feature>
<evidence type="ECO:0000256" key="1">
    <source>
        <dbReference type="SAM" id="Coils"/>
    </source>
</evidence>
<comment type="caution">
    <text evidence="3">The sequence shown here is derived from an EMBL/GenBank/DDBJ whole genome shotgun (WGS) entry which is preliminary data.</text>
</comment>
<keyword evidence="2" id="KW-1133">Transmembrane helix</keyword>
<gene>
    <name evidence="3" type="ORF">PVAND_007481</name>
</gene>
<accession>A0A9J6C7X9</accession>
<keyword evidence="2" id="KW-0472">Membrane</keyword>
<organism evidence="3 4">
    <name type="scientific">Polypedilum vanderplanki</name>
    <name type="common">Sleeping chironomid midge</name>
    <dbReference type="NCBI Taxonomy" id="319348"/>
    <lineage>
        <taxon>Eukaryota</taxon>
        <taxon>Metazoa</taxon>
        <taxon>Ecdysozoa</taxon>
        <taxon>Arthropoda</taxon>
        <taxon>Hexapoda</taxon>
        <taxon>Insecta</taxon>
        <taxon>Pterygota</taxon>
        <taxon>Neoptera</taxon>
        <taxon>Endopterygota</taxon>
        <taxon>Diptera</taxon>
        <taxon>Nematocera</taxon>
        <taxon>Chironomoidea</taxon>
        <taxon>Chironomidae</taxon>
        <taxon>Chironominae</taxon>
        <taxon>Polypedilum</taxon>
        <taxon>Polypedilum</taxon>
    </lineage>
</organism>
<keyword evidence="4" id="KW-1185">Reference proteome</keyword>
<dbReference type="OrthoDB" id="7741955at2759"/>
<feature type="transmembrane region" description="Helical" evidence="2">
    <location>
        <begin position="6"/>
        <end position="24"/>
    </location>
</feature>